<accession>A0A1T4W6F6</accession>
<feature type="region of interest" description="Disordered" evidence="1">
    <location>
        <begin position="164"/>
        <end position="189"/>
    </location>
</feature>
<organism evidence="2 3">
    <name type="scientific">Thiothrix eikelboomii</name>
    <dbReference type="NCBI Taxonomy" id="92487"/>
    <lineage>
        <taxon>Bacteria</taxon>
        <taxon>Pseudomonadati</taxon>
        <taxon>Pseudomonadota</taxon>
        <taxon>Gammaproteobacteria</taxon>
        <taxon>Thiotrichales</taxon>
        <taxon>Thiotrichaceae</taxon>
        <taxon>Thiothrix</taxon>
    </lineage>
</organism>
<proteinExistence type="predicted"/>
<evidence type="ECO:0000256" key="1">
    <source>
        <dbReference type="SAM" id="MobiDB-lite"/>
    </source>
</evidence>
<dbReference type="AlphaFoldDB" id="A0A1T4W6F6"/>
<reference evidence="3" key="1">
    <citation type="submission" date="2017-02" db="EMBL/GenBank/DDBJ databases">
        <authorList>
            <person name="Varghese N."/>
            <person name="Submissions S."/>
        </authorList>
    </citation>
    <scope>NUCLEOTIDE SEQUENCE [LARGE SCALE GENOMIC DNA]</scope>
    <source>
        <strain evidence="3">ATCC 49788</strain>
    </source>
</reference>
<dbReference type="RefSeq" id="WP_078921511.1">
    <property type="nucleotide sequence ID" value="NZ_FUYB01000003.1"/>
</dbReference>
<protein>
    <submittedName>
        <fullName evidence="2">Phage DNA packaging protein, Nu1 subunit of terminase</fullName>
    </submittedName>
</protein>
<gene>
    <name evidence="2" type="ORF">SAMN02745130_01027</name>
</gene>
<evidence type="ECO:0000313" key="3">
    <source>
        <dbReference type="Proteomes" id="UP000190460"/>
    </source>
</evidence>
<name>A0A1T4W6F6_9GAMM</name>
<sequence>MSSERLSYPVEIMSRLLLLTPRRVQQLANEGVVEKTDRGRYDLIKSVQGYIRYLNDQIPNKASNDVGVQGARVDAEVERAKWLMHRAELARLDTEEKKSMLVDAEVQRRDAFRIARAVRTAVLNIPLRISQDLANDHDPLSVHRKLESALIEALTELADEISQMESDPIETKPPETIEPVVSIDQGGHD</sequence>
<dbReference type="EMBL" id="FUYB01000003">
    <property type="protein sequence ID" value="SKA72301.1"/>
    <property type="molecule type" value="Genomic_DNA"/>
</dbReference>
<evidence type="ECO:0000313" key="2">
    <source>
        <dbReference type="EMBL" id="SKA72301.1"/>
    </source>
</evidence>
<dbReference type="OrthoDB" id="1908546at2"/>
<keyword evidence="3" id="KW-1185">Reference proteome</keyword>
<dbReference type="Proteomes" id="UP000190460">
    <property type="component" value="Unassembled WGS sequence"/>
</dbReference>
<dbReference type="STRING" id="92487.SAMN02745130_01027"/>